<sequence length="376" mass="44451">MKSNLIILHYSPVEFYPPILNLLDVLNEDGGFRVSVITTYHGVKQLDTKASTNNIKIYRLPYPKHNEIKLSRLLKYAIYYLIALGLIIWERPRTMLYYESISSLPALLYKRFRHGVRVFAHYHEYTSQKQYQEEMKLVQFAHRIEKLNYNLLEWISHTNTVRLDKFAEENNIFNKDVLHVMPNYPPKKWLSKSRRTAINPFKLVYVGSLDLENMYFEQVCEWVEEQDGNFTLDVFSYNYKDSVQTYLNKLKPKFIRLMKGVDYYKIPSILAGYNAGLILYRGHSFNYIYNAPNKLFEYLACGLDVWFPEELKGSHSYIKENSVPKVLKLNFKELKLVNAVDLVSRNNLPFIETNYNAEDVYKEIISFFKQSSITPL</sequence>
<gene>
    <name evidence="1" type="ORF">H8S84_02100</name>
</gene>
<dbReference type="Proteomes" id="UP000603640">
    <property type="component" value="Unassembled WGS sequence"/>
</dbReference>
<organism evidence="1 2">
    <name type="scientific">Pontibacter cellulosilyticus</name>
    <dbReference type="NCBI Taxonomy" id="1720253"/>
    <lineage>
        <taxon>Bacteria</taxon>
        <taxon>Pseudomonadati</taxon>
        <taxon>Bacteroidota</taxon>
        <taxon>Cytophagia</taxon>
        <taxon>Cytophagales</taxon>
        <taxon>Hymenobacteraceae</taxon>
        <taxon>Pontibacter</taxon>
    </lineage>
</organism>
<dbReference type="RefSeq" id="WP_187065623.1">
    <property type="nucleotide sequence ID" value="NZ_JACRVF010000001.1"/>
</dbReference>
<evidence type="ECO:0000313" key="2">
    <source>
        <dbReference type="Proteomes" id="UP000603640"/>
    </source>
</evidence>
<protein>
    <submittedName>
        <fullName evidence="1">Uncharacterized protein</fullName>
    </submittedName>
</protein>
<reference evidence="1" key="1">
    <citation type="submission" date="2020-08" db="EMBL/GenBank/DDBJ databases">
        <title>Pontibacter sp. SD6 16S ribosomal RNA gene Genome sequencing and assembly.</title>
        <authorList>
            <person name="Kang M."/>
        </authorList>
    </citation>
    <scope>NUCLEOTIDE SEQUENCE</scope>
    <source>
        <strain evidence="1">SD6</strain>
    </source>
</reference>
<evidence type="ECO:0000313" key="1">
    <source>
        <dbReference type="EMBL" id="MBC5991624.1"/>
    </source>
</evidence>
<dbReference type="EMBL" id="JACRVF010000001">
    <property type="protein sequence ID" value="MBC5991624.1"/>
    <property type="molecule type" value="Genomic_DNA"/>
</dbReference>
<proteinExistence type="predicted"/>
<dbReference type="SUPFAM" id="SSF53756">
    <property type="entry name" value="UDP-Glycosyltransferase/glycogen phosphorylase"/>
    <property type="match status" value="1"/>
</dbReference>
<dbReference type="Gene3D" id="3.40.50.2000">
    <property type="entry name" value="Glycogen Phosphorylase B"/>
    <property type="match status" value="1"/>
</dbReference>
<name>A0A923N3R6_9BACT</name>
<dbReference type="AlphaFoldDB" id="A0A923N3R6"/>
<accession>A0A923N3R6</accession>
<keyword evidence="2" id="KW-1185">Reference proteome</keyword>
<comment type="caution">
    <text evidence="1">The sequence shown here is derived from an EMBL/GenBank/DDBJ whole genome shotgun (WGS) entry which is preliminary data.</text>
</comment>